<reference evidence="7" key="1">
    <citation type="journal article" date="2018" name="Nat. Microbiol.">
        <title>Leveraging single-cell genomics to expand the fungal tree of life.</title>
        <authorList>
            <person name="Ahrendt S.R."/>
            <person name="Quandt C.A."/>
            <person name="Ciobanu D."/>
            <person name="Clum A."/>
            <person name="Salamov A."/>
            <person name="Andreopoulos B."/>
            <person name="Cheng J.F."/>
            <person name="Woyke T."/>
            <person name="Pelin A."/>
            <person name="Henrissat B."/>
            <person name="Reynolds N.K."/>
            <person name="Benny G.L."/>
            <person name="Smith M.E."/>
            <person name="James T.Y."/>
            <person name="Grigoriev I.V."/>
        </authorList>
    </citation>
    <scope>NUCLEOTIDE SEQUENCE [LARGE SCALE GENOMIC DNA]</scope>
    <source>
        <strain evidence="7">Baker2002</strain>
    </source>
</reference>
<dbReference type="InterPro" id="IPR020422">
    <property type="entry name" value="TYR_PHOSPHATASE_DUAL_dom"/>
</dbReference>
<protein>
    <submittedName>
        <fullName evidence="6">Uncharacterized protein</fullName>
    </submittedName>
</protein>
<keyword evidence="1" id="KW-0378">Hydrolase</keyword>
<dbReference type="GO" id="GO:0008138">
    <property type="term" value="F:protein tyrosine/serine/threonine phosphatase activity"/>
    <property type="evidence" value="ECO:0007669"/>
    <property type="project" value="InterPro"/>
</dbReference>
<dbReference type="CDD" id="cd14516">
    <property type="entry name" value="DSP_fungal_PPS1"/>
    <property type="match status" value="1"/>
</dbReference>
<dbReference type="GO" id="GO:0033260">
    <property type="term" value="P:nuclear DNA replication"/>
    <property type="evidence" value="ECO:0007669"/>
    <property type="project" value="InterPro"/>
</dbReference>
<evidence type="ECO:0000256" key="2">
    <source>
        <dbReference type="ARBA" id="ARBA00022912"/>
    </source>
</evidence>
<dbReference type="InterPro" id="IPR016130">
    <property type="entry name" value="Tyr_Pase_AS"/>
</dbReference>
<evidence type="ECO:0000259" key="4">
    <source>
        <dbReference type="PROSITE" id="PS50054"/>
    </source>
</evidence>
<proteinExistence type="predicted"/>
<dbReference type="InterPro" id="IPR000387">
    <property type="entry name" value="Tyr_Pase_dom"/>
</dbReference>
<organism evidence="6 7">
    <name type="scientific">Metschnikowia bicuspidata</name>
    <dbReference type="NCBI Taxonomy" id="27322"/>
    <lineage>
        <taxon>Eukaryota</taxon>
        <taxon>Fungi</taxon>
        <taxon>Dikarya</taxon>
        <taxon>Ascomycota</taxon>
        <taxon>Saccharomycotina</taxon>
        <taxon>Pichiomycetes</taxon>
        <taxon>Metschnikowiaceae</taxon>
        <taxon>Metschnikowia</taxon>
    </lineage>
</organism>
<dbReference type="InterPro" id="IPR029021">
    <property type="entry name" value="Prot-tyrosine_phosphatase-like"/>
</dbReference>
<sequence length="982" mass="108831">MLHPKQHHERTKCRKSDQAGADLPSEGTDTSCDEQNLSAPHAKSKRSSSTYNDVLYERDRFRARFKTFNTVSAAYPEVEPPTPSTDVSVGPYSSQKTKKLNLRELSLDLEASCPTEAIVDLLSNYSIKEPISPLSAESSFFQRHLSLLVEDSAGLSLYSISAREVERVFHWYFNNPLPPANAMFPWLHGLHEDNYAQRSFFASQRFLRTFCNDAGASAGELGLLVPKPTDARFVMCIESAITQPEPARVLLNTVSIDQVLCRIQYSRDEVCSRVRTFVDSTGKTPLVAQITSDCFQSGFMPQFADLDPTRGVSLRNFHIQANKVARCADFVVYCQAPVAHEAQKCRCLAVARLFRVAQMLESRGGALPYNVFVAQGTDVKSEAYADISTLRDTSALLAVLDQAKRTQLLLPSMVAFTTNTFRAWDTDFLVKEKVEITRMSAASRLDRNVWVGNMWDYQMATSEAWDGGGVAASGDDADGAGGGGVEDVKEPGDNRFAYCDPHTSAVVVGAALHAGAPLVTLLPKPRAPWQLYILCHNEAQFPPATLTLHLLFKYTITSHRGTDFTETHHLDFPSSGSVGLGDCRQASLTAFVNTCKLLYLYASGTGPEALAALVYCSDGYTELSLFVLGYLMYAEDVSVEDAVLRLHSTYGRPFYLFSNDVQVLRTVEPFLRRRSPARADADIVWLQPECISIREFNDVLLSQRGVVPELRAIPPKLRLGYVANDSDSDSDSAADSGPDSDTACPAHTSTPVDQRWLDEFDGSFPSRILPYLYLGSLRHANCLTALAKLGISAVVSVGETVDWICGQRFQAAHAVTLEHTHDSDIQVYNIEPRNGATAAEKSASPACSVLRIMLVNNLQDDGLDELAHPLPRILAFIAAETARGGPSCKILVHCRVGVSRSASVVIAEVMRRYGMLLPQAYLYVRVRRLNIVIQPNLRFMYELFKWEELERMRRRDAGDLRVVDWFVMCEVIKKLNLPFSAT</sequence>
<dbReference type="EMBL" id="ML004457">
    <property type="protein sequence ID" value="RKP30492.1"/>
    <property type="molecule type" value="Genomic_DNA"/>
</dbReference>
<feature type="domain" description="Tyrosine-protein phosphatase" evidence="4">
    <location>
        <begin position="764"/>
        <end position="952"/>
    </location>
</feature>
<dbReference type="PROSITE" id="PS00383">
    <property type="entry name" value="TYR_PHOSPHATASE_1"/>
    <property type="match status" value="1"/>
</dbReference>
<accession>A0A4P9ZDN1</accession>
<dbReference type="PROSITE" id="PS50056">
    <property type="entry name" value="TYR_PHOSPHATASE_2"/>
    <property type="match status" value="1"/>
</dbReference>
<keyword evidence="2" id="KW-0904">Protein phosphatase</keyword>
<dbReference type="AlphaFoldDB" id="A0A4P9ZDN1"/>
<evidence type="ECO:0000256" key="1">
    <source>
        <dbReference type="ARBA" id="ARBA00022801"/>
    </source>
</evidence>
<evidence type="ECO:0000313" key="6">
    <source>
        <dbReference type="EMBL" id="RKP30492.1"/>
    </source>
</evidence>
<evidence type="ECO:0000259" key="5">
    <source>
        <dbReference type="PROSITE" id="PS50056"/>
    </source>
</evidence>
<dbReference type="InterPro" id="IPR000340">
    <property type="entry name" value="Dual-sp_phosphatase_cat-dom"/>
</dbReference>
<dbReference type="InterPro" id="IPR047949">
    <property type="entry name" value="PPS1_DSP"/>
</dbReference>
<dbReference type="PANTHER" id="PTHR47550">
    <property type="entry name" value="DUAL SPECIFICITY PROTEIN PHOSPHATASE PPS1"/>
    <property type="match status" value="1"/>
</dbReference>
<feature type="region of interest" description="Disordered" evidence="3">
    <location>
        <begin position="1"/>
        <end position="49"/>
    </location>
</feature>
<dbReference type="SUPFAM" id="SSF52799">
    <property type="entry name" value="(Phosphotyrosine protein) phosphatases II"/>
    <property type="match status" value="2"/>
</dbReference>
<evidence type="ECO:0000313" key="7">
    <source>
        <dbReference type="Proteomes" id="UP000268321"/>
    </source>
</evidence>
<feature type="domain" description="Tyrosine specific protein phosphatases" evidence="5">
    <location>
        <begin position="868"/>
        <end position="939"/>
    </location>
</feature>
<keyword evidence="7" id="KW-1185">Reference proteome</keyword>
<dbReference type="Pfam" id="PF00782">
    <property type="entry name" value="DSPc"/>
    <property type="match status" value="1"/>
</dbReference>
<gene>
    <name evidence="6" type="ORF">METBISCDRAFT_30857</name>
</gene>
<dbReference type="PANTHER" id="PTHR47550:SF1">
    <property type="entry name" value="DUAL SPECIFICITY PROTEIN PHOSPHATASE PPS1"/>
    <property type="match status" value="1"/>
</dbReference>
<feature type="compositionally biased region" description="Polar residues" evidence="3">
    <location>
        <begin position="27"/>
        <end position="38"/>
    </location>
</feature>
<dbReference type="PROSITE" id="PS50054">
    <property type="entry name" value="TYR_PHOSPHATASE_DUAL"/>
    <property type="match status" value="1"/>
</dbReference>
<dbReference type="Proteomes" id="UP000268321">
    <property type="component" value="Unassembled WGS sequence"/>
</dbReference>
<feature type="compositionally biased region" description="Basic residues" evidence="3">
    <location>
        <begin position="1"/>
        <end position="13"/>
    </location>
</feature>
<evidence type="ECO:0000256" key="3">
    <source>
        <dbReference type="SAM" id="MobiDB-lite"/>
    </source>
</evidence>
<name>A0A4P9ZDN1_9ASCO</name>
<dbReference type="SMART" id="SM00195">
    <property type="entry name" value="DSPc"/>
    <property type="match status" value="1"/>
</dbReference>
<dbReference type="Gene3D" id="3.90.190.10">
    <property type="entry name" value="Protein tyrosine phosphatase superfamily"/>
    <property type="match status" value="1"/>
</dbReference>
<dbReference type="InterPro" id="IPR053239">
    <property type="entry name" value="Dual_spec_PTase"/>
</dbReference>
<dbReference type="GO" id="GO:0005634">
    <property type="term" value="C:nucleus"/>
    <property type="evidence" value="ECO:0007669"/>
    <property type="project" value="GOC"/>
</dbReference>
<dbReference type="OrthoDB" id="273181at2759"/>
<feature type="region of interest" description="Disordered" evidence="3">
    <location>
        <begin position="728"/>
        <end position="749"/>
    </location>
</feature>